<dbReference type="GO" id="GO:0044877">
    <property type="term" value="F:protein-containing complex binding"/>
    <property type="evidence" value="ECO:0007669"/>
    <property type="project" value="TreeGrafter"/>
</dbReference>
<dbReference type="GO" id="GO:0005634">
    <property type="term" value="C:nucleus"/>
    <property type="evidence" value="ECO:0007669"/>
    <property type="project" value="UniProtKB-SubCell"/>
</dbReference>
<dbReference type="GO" id="GO:0007052">
    <property type="term" value="P:mitotic spindle organization"/>
    <property type="evidence" value="ECO:0007669"/>
    <property type="project" value="TreeGrafter"/>
</dbReference>
<protein>
    <submittedName>
        <fullName evidence="15">Nuf2 family-domain-containing protein</fullName>
    </submittedName>
</protein>
<dbReference type="PANTHER" id="PTHR21650">
    <property type="entry name" value="MEMBRALIN/KINETOCHORE PROTEIN NUF2"/>
    <property type="match status" value="1"/>
</dbReference>
<dbReference type="InterPro" id="IPR041112">
    <property type="entry name" value="Nuf2_DHR10-like"/>
</dbReference>
<comment type="caution">
    <text evidence="15">The sequence shown here is derived from an EMBL/GenBank/DDBJ whole genome shotgun (WGS) entry which is preliminary data.</text>
</comment>
<comment type="similarity">
    <text evidence="3">Belongs to the NUF2 family.</text>
</comment>
<dbReference type="Gene3D" id="1.10.418.60">
    <property type="entry name" value="Ncd80 complex, Nuf2 subunit"/>
    <property type="match status" value="1"/>
</dbReference>
<evidence type="ECO:0000256" key="8">
    <source>
        <dbReference type="ARBA" id="ARBA00023054"/>
    </source>
</evidence>
<dbReference type="GO" id="GO:0051315">
    <property type="term" value="P:attachment of mitotic spindle microtubules to kinetochore"/>
    <property type="evidence" value="ECO:0007669"/>
    <property type="project" value="TreeGrafter"/>
</dbReference>
<dbReference type="GO" id="GO:0051383">
    <property type="term" value="P:kinetochore organization"/>
    <property type="evidence" value="ECO:0007669"/>
    <property type="project" value="TreeGrafter"/>
</dbReference>
<evidence type="ECO:0000259" key="14">
    <source>
        <dbReference type="Pfam" id="PF18595"/>
    </source>
</evidence>
<dbReference type="Pfam" id="PF18595">
    <property type="entry name" value="Nuf2_DHR10-like"/>
    <property type="match status" value="1"/>
</dbReference>
<evidence type="ECO:0000256" key="12">
    <source>
        <dbReference type="SAM" id="Coils"/>
    </source>
</evidence>
<keyword evidence="6" id="KW-0498">Mitosis</keyword>
<dbReference type="GO" id="GO:0031262">
    <property type="term" value="C:Ndc80 complex"/>
    <property type="evidence" value="ECO:0007669"/>
    <property type="project" value="InterPro"/>
</dbReference>
<keyword evidence="9" id="KW-0539">Nucleus</keyword>
<feature type="coiled-coil region" evidence="12">
    <location>
        <begin position="206"/>
        <end position="240"/>
    </location>
</feature>
<comment type="subcellular location">
    <subcellularLocation>
        <location evidence="2">Chromosome</location>
        <location evidence="2">Centromere</location>
        <location evidence="2">Kinetochore</location>
    </subcellularLocation>
    <subcellularLocation>
        <location evidence="1">Nucleus</location>
    </subcellularLocation>
</comment>
<evidence type="ECO:0000256" key="5">
    <source>
        <dbReference type="ARBA" id="ARBA00022618"/>
    </source>
</evidence>
<sequence>MGNGIFPQMSILDIISSLADRGIHVTSEQLKNPTSDFVEGVYCACLEQVTGLGFDTLRDPVQNTVDNSQAEHKDLYTSAMSFNIILYHLTRFAKAARVEDFSSRDLHNPERERTIILLSAFINFVKFAEQYCDEFLKELRQRSDSLIVQRDDVGEQIQEIQEKLDEIRARIDKEKPILEKLNAESTTLTNTMFATKDAQKKVAHVADLLKDERSTLQKRKEILNSELKSVEDSITRARSRIVQSPERIKKTISIMSTSAMEDKRTVAMHESKARDLQAKINALHNIETDVRGCIEQIQTIEREVESLEVSQKALGQLRDLLEAKSIEKNELQIRQERLNDQLNHAKVKLERAHKHADDRKQASQKTIERLQYEYDNMVVERKENDKQIEEVREEANEAEAKMQEHLKKSEAELNELLAEYCKIRHQTDVYMETLANTLNMKVTTE</sequence>
<keyword evidence="11" id="KW-0137">Centromere</keyword>
<keyword evidence="10" id="KW-0131">Cell cycle</keyword>
<evidence type="ECO:0000256" key="3">
    <source>
        <dbReference type="ARBA" id="ARBA00005498"/>
    </source>
</evidence>
<evidence type="ECO:0000313" key="15">
    <source>
        <dbReference type="EMBL" id="KAF9532402.1"/>
    </source>
</evidence>
<dbReference type="PANTHER" id="PTHR21650:SF2">
    <property type="entry name" value="KINETOCHORE PROTEIN NUF2"/>
    <property type="match status" value="1"/>
</dbReference>
<dbReference type="GO" id="GO:0045132">
    <property type="term" value="P:meiotic chromosome segregation"/>
    <property type="evidence" value="ECO:0007669"/>
    <property type="project" value="TreeGrafter"/>
</dbReference>
<evidence type="ECO:0000256" key="9">
    <source>
        <dbReference type="ARBA" id="ARBA00023242"/>
    </source>
</evidence>
<keyword evidence="8 12" id="KW-0175">Coiled coil</keyword>
<evidence type="ECO:0000259" key="13">
    <source>
        <dbReference type="Pfam" id="PF03800"/>
    </source>
</evidence>
<reference evidence="15" key="1">
    <citation type="submission" date="2020-11" db="EMBL/GenBank/DDBJ databases">
        <authorList>
            <consortium name="DOE Joint Genome Institute"/>
            <person name="Ahrendt S."/>
            <person name="Riley R."/>
            <person name="Andreopoulos W."/>
            <person name="Labutti K."/>
            <person name="Pangilinan J."/>
            <person name="Ruiz-Duenas F.J."/>
            <person name="Barrasa J.M."/>
            <person name="Sanchez-Garcia M."/>
            <person name="Camarero S."/>
            <person name="Miyauchi S."/>
            <person name="Serrano A."/>
            <person name="Linde D."/>
            <person name="Babiker R."/>
            <person name="Drula E."/>
            <person name="Ayuso-Fernandez I."/>
            <person name="Pacheco R."/>
            <person name="Padilla G."/>
            <person name="Ferreira P."/>
            <person name="Barriuso J."/>
            <person name="Kellner H."/>
            <person name="Castanera R."/>
            <person name="Alfaro M."/>
            <person name="Ramirez L."/>
            <person name="Pisabarro A.G."/>
            <person name="Kuo A."/>
            <person name="Tritt A."/>
            <person name="Lipzen A."/>
            <person name="He G."/>
            <person name="Yan M."/>
            <person name="Ng V."/>
            <person name="Cullen D."/>
            <person name="Martin F."/>
            <person name="Rosso M.-N."/>
            <person name="Henrissat B."/>
            <person name="Hibbett D."/>
            <person name="Martinez A.T."/>
            <person name="Grigoriev I.V."/>
        </authorList>
    </citation>
    <scope>NUCLEOTIDE SEQUENCE</scope>
    <source>
        <strain evidence="15">CBS 506.95</strain>
    </source>
</reference>
<evidence type="ECO:0000256" key="11">
    <source>
        <dbReference type="ARBA" id="ARBA00023328"/>
    </source>
</evidence>
<organism evidence="15 16">
    <name type="scientific">Crepidotus variabilis</name>
    <dbReference type="NCBI Taxonomy" id="179855"/>
    <lineage>
        <taxon>Eukaryota</taxon>
        <taxon>Fungi</taxon>
        <taxon>Dikarya</taxon>
        <taxon>Basidiomycota</taxon>
        <taxon>Agaricomycotina</taxon>
        <taxon>Agaricomycetes</taxon>
        <taxon>Agaricomycetidae</taxon>
        <taxon>Agaricales</taxon>
        <taxon>Agaricineae</taxon>
        <taxon>Crepidotaceae</taxon>
        <taxon>Crepidotus</taxon>
    </lineage>
</organism>
<dbReference type="EMBL" id="MU157832">
    <property type="protein sequence ID" value="KAF9532402.1"/>
    <property type="molecule type" value="Genomic_DNA"/>
</dbReference>
<dbReference type="InterPro" id="IPR038275">
    <property type="entry name" value="Nuf2_N_sf"/>
</dbReference>
<dbReference type="GO" id="GO:0051301">
    <property type="term" value="P:cell division"/>
    <property type="evidence" value="ECO:0007669"/>
    <property type="project" value="UniProtKB-KW"/>
</dbReference>
<evidence type="ECO:0000313" key="16">
    <source>
        <dbReference type="Proteomes" id="UP000807306"/>
    </source>
</evidence>
<evidence type="ECO:0000256" key="1">
    <source>
        <dbReference type="ARBA" id="ARBA00004123"/>
    </source>
</evidence>
<dbReference type="OrthoDB" id="8194677at2759"/>
<accession>A0A9P6ENS3</accession>
<keyword evidence="4" id="KW-0158">Chromosome</keyword>
<evidence type="ECO:0000256" key="6">
    <source>
        <dbReference type="ARBA" id="ARBA00022776"/>
    </source>
</evidence>
<keyword evidence="16" id="KW-1185">Reference proteome</keyword>
<name>A0A9P6ENS3_9AGAR</name>
<dbReference type="Proteomes" id="UP000807306">
    <property type="component" value="Unassembled WGS sequence"/>
</dbReference>
<gene>
    <name evidence="15" type="ORF">CPB83DRAFT_847800</name>
</gene>
<evidence type="ECO:0000256" key="10">
    <source>
        <dbReference type="ARBA" id="ARBA00023306"/>
    </source>
</evidence>
<dbReference type="AlphaFoldDB" id="A0A9P6ENS3"/>
<proteinExistence type="inferred from homology"/>
<feature type="domain" description="Nuf2 DHR10-like" evidence="14">
    <location>
        <begin position="257"/>
        <end position="371"/>
    </location>
</feature>
<evidence type="ECO:0000256" key="4">
    <source>
        <dbReference type="ARBA" id="ARBA00022454"/>
    </source>
</evidence>
<dbReference type="InterPro" id="IPR005549">
    <property type="entry name" value="Kinetochore_Nuf2_N"/>
</dbReference>
<keyword evidence="7" id="KW-0995">Kinetochore</keyword>
<evidence type="ECO:0000256" key="7">
    <source>
        <dbReference type="ARBA" id="ARBA00022838"/>
    </source>
</evidence>
<dbReference type="Pfam" id="PF03800">
    <property type="entry name" value="Nuf2"/>
    <property type="match status" value="1"/>
</dbReference>
<feature type="coiled-coil region" evidence="12">
    <location>
        <begin position="314"/>
        <end position="419"/>
    </location>
</feature>
<feature type="domain" description="Kinetochore protein Nuf2 N-terminal" evidence="13">
    <location>
        <begin position="5"/>
        <end position="141"/>
    </location>
</feature>
<evidence type="ECO:0000256" key="2">
    <source>
        <dbReference type="ARBA" id="ARBA00004629"/>
    </source>
</evidence>
<keyword evidence="5" id="KW-0132">Cell division</keyword>